<name>A0A286UQJ4_9AGAM</name>
<feature type="compositionally biased region" description="Acidic residues" evidence="6">
    <location>
        <begin position="117"/>
        <end position="130"/>
    </location>
</feature>
<keyword evidence="2" id="KW-0812">Transmembrane</keyword>
<comment type="caution">
    <text evidence="7">The sequence shown here is derived from an EMBL/GenBank/DDBJ whole genome shotgun (WGS) entry which is preliminary data.</text>
</comment>
<reference evidence="7 8" key="1">
    <citation type="journal article" date="2017" name="Mol. Ecol.">
        <title>Comparative and population genomic landscape of Phellinus noxius: A hypervariable fungus causing root rot in trees.</title>
        <authorList>
            <person name="Chung C.L."/>
            <person name="Lee T.J."/>
            <person name="Akiba M."/>
            <person name="Lee H.H."/>
            <person name="Kuo T.H."/>
            <person name="Liu D."/>
            <person name="Ke H.M."/>
            <person name="Yokoi T."/>
            <person name="Roa M.B."/>
            <person name="Lu M.J."/>
            <person name="Chang Y.Y."/>
            <person name="Ann P.J."/>
            <person name="Tsai J.N."/>
            <person name="Chen C.Y."/>
            <person name="Tzean S.S."/>
            <person name="Ota Y."/>
            <person name="Hattori T."/>
            <person name="Sahashi N."/>
            <person name="Liou R.F."/>
            <person name="Kikuchi T."/>
            <person name="Tsai I.J."/>
        </authorList>
    </citation>
    <scope>NUCLEOTIDE SEQUENCE [LARGE SCALE GENOMIC DNA]</scope>
    <source>
        <strain evidence="7 8">FFPRI411160</strain>
    </source>
</reference>
<evidence type="ECO:0000256" key="3">
    <source>
        <dbReference type="ARBA" id="ARBA00022737"/>
    </source>
</evidence>
<keyword evidence="8" id="KW-1185">Reference proteome</keyword>
<dbReference type="STRING" id="2282107.A0A286UQJ4"/>
<dbReference type="SUPFAM" id="SSF103506">
    <property type="entry name" value="Mitochondrial carrier"/>
    <property type="match status" value="2"/>
</dbReference>
<accession>A0A286UQJ4</accession>
<protein>
    <submittedName>
        <fullName evidence="7">Mitochondrial carrier</fullName>
    </submittedName>
</protein>
<dbReference type="AlphaFoldDB" id="A0A286UQJ4"/>
<sequence length="522" mass="57372">MSSAGSGSLRDQYAAPPPSWSFVPPESLNSSSSNGARLQVEKDPSFQWSTRPRQNSIYDLSPDLDFEPNTPNAVALLRAFAASAILQYLGAAIENPFEVGKTLLQIQYIPRNTVPIDDGEPNQEEEESSDDTSSADNDDNYFVDDFESSSRLNTPRPTDDRGYVIRTSISDTATRPEWILPPGSASGAWGMIKQLVRWKPEGWLALWKGTATGCIRTFLDSNLQPVINTMLNNILAILTGSTASAFARSHPLLLPVLTNVATGFLLSPLDLIRTRLIAQTSVSRHRRYTGPLDALNKILLEEGSIRGIYLHPQLLIPTLLECTITPLAAALGPAFVARFLTRLFFGGVSSSHMPGPDDTHPLIWSIAQMGGACATLLITLPIETIRRRLQVQMRGGAVPLQTCVEVRRRSYSGVVDALFSILMEERSDIPLRAHKRHKKSAKVNAKGKGKEREMDDLYEMDNVQDFVEDEEEGELESGSWLRNTGIGQLYRGFGVRAGASVLIFFLSLIASEPGEGSGWTEL</sequence>
<dbReference type="Proteomes" id="UP000217199">
    <property type="component" value="Unassembled WGS sequence"/>
</dbReference>
<dbReference type="Pfam" id="PF00153">
    <property type="entry name" value="Mito_carr"/>
    <property type="match status" value="1"/>
</dbReference>
<dbReference type="PANTHER" id="PTHR24089">
    <property type="entry name" value="SOLUTE CARRIER FAMILY 25"/>
    <property type="match status" value="1"/>
</dbReference>
<gene>
    <name evidence="7" type="ORF">PNOK_0179900</name>
</gene>
<feature type="region of interest" description="Disordered" evidence="6">
    <location>
        <begin position="1"/>
        <end position="50"/>
    </location>
</feature>
<feature type="compositionally biased region" description="Polar residues" evidence="6">
    <location>
        <begin position="27"/>
        <end position="36"/>
    </location>
</feature>
<proteinExistence type="predicted"/>
<dbReference type="InParanoid" id="A0A286UQJ4"/>
<feature type="region of interest" description="Disordered" evidence="6">
    <location>
        <begin position="113"/>
        <end position="161"/>
    </location>
</feature>
<dbReference type="InterPro" id="IPR023395">
    <property type="entry name" value="MCP_dom_sf"/>
</dbReference>
<evidence type="ECO:0000313" key="8">
    <source>
        <dbReference type="Proteomes" id="UP000217199"/>
    </source>
</evidence>
<evidence type="ECO:0000256" key="5">
    <source>
        <dbReference type="ARBA" id="ARBA00023136"/>
    </source>
</evidence>
<evidence type="ECO:0000256" key="6">
    <source>
        <dbReference type="SAM" id="MobiDB-lite"/>
    </source>
</evidence>
<keyword evidence="5" id="KW-0472">Membrane</keyword>
<organism evidence="7 8">
    <name type="scientific">Pyrrhoderma noxium</name>
    <dbReference type="NCBI Taxonomy" id="2282107"/>
    <lineage>
        <taxon>Eukaryota</taxon>
        <taxon>Fungi</taxon>
        <taxon>Dikarya</taxon>
        <taxon>Basidiomycota</taxon>
        <taxon>Agaricomycotina</taxon>
        <taxon>Agaricomycetes</taxon>
        <taxon>Hymenochaetales</taxon>
        <taxon>Hymenochaetaceae</taxon>
        <taxon>Pyrrhoderma</taxon>
    </lineage>
</organism>
<keyword evidence="3" id="KW-0677">Repeat</keyword>
<dbReference type="EMBL" id="NBII01000002">
    <property type="protein sequence ID" value="PAV21842.1"/>
    <property type="molecule type" value="Genomic_DNA"/>
</dbReference>
<evidence type="ECO:0000256" key="2">
    <source>
        <dbReference type="ARBA" id="ARBA00022692"/>
    </source>
</evidence>
<comment type="subcellular location">
    <subcellularLocation>
        <location evidence="1">Membrane</location>
        <topology evidence="1">Multi-pass membrane protein</topology>
    </subcellularLocation>
</comment>
<dbReference type="InterPro" id="IPR018108">
    <property type="entry name" value="MCP_transmembrane"/>
</dbReference>
<dbReference type="FunCoup" id="A0A286UQJ4">
    <property type="interactions" value="27"/>
</dbReference>
<keyword evidence="4" id="KW-1133">Transmembrane helix</keyword>
<evidence type="ECO:0000256" key="4">
    <source>
        <dbReference type="ARBA" id="ARBA00022989"/>
    </source>
</evidence>
<dbReference type="Gene3D" id="1.50.40.10">
    <property type="entry name" value="Mitochondrial carrier domain"/>
    <property type="match status" value="1"/>
</dbReference>
<dbReference type="OrthoDB" id="77989at2759"/>
<evidence type="ECO:0000313" key="7">
    <source>
        <dbReference type="EMBL" id="PAV21842.1"/>
    </source>
</evidence>
<dbReference type="GO" id="GO:0016020">
    <property type="term" value="C:membrane"/>
    <property type="evidence" value="ECO:0007669"/>
    <property type="project" value="UniProtKB-SubCell"/>
</dbReference>
<feature type="compositionally biased region" description="Acidic residues" evidence="6">
    <location>
        <begin position="136"/>
        <end position="147"/>
    </location>
</feature>
<evidence type="ECO:0000256" key="1">
    <source>
        <dbReference type="ARBA" id="ARBA00004141"/>
    </source>
</evidence>